<name>A0AA39HTQ2_9BILA</name>
<keyword evidence="1" id="KW-0732">Signal</keyword>
<dbReference type="Proteomes" id="UP001175271">
    <property type="component" value="Unassembled WGS sequence"/>
</dbReference>
<protein>
    <submittedName>
        <fullName evidence="2">Uncharacterized protein</fullName>
    </submittedName>
</protein>
<sequence length="79" mass="9301">MRLFRFALLLPLLLFEARADDYEDLRLFNEDETRSRLMMVDGNMYFVSGRGKNISFHINSVDSDIWFGQTNLGMIPNKH</sequence>
<feature type="chain" id="PRO_5041258889" evidence="1">
    <location>
        <begin position="20"/>
        <end position="79"/>
    </location>
</feature>
<organism evidence="2 3">
    <name type="scientific">Steinernema hermaphroditum</name>
    <dbReference type="NCBI Taxonomy" id="289476"/>
    <lineage>
        <taxon>Eukaryota</taxon>
        <taxon>Metazoa</taxon>
        <taxon>Ecdysozoa</taxon>
        <taxon>Nematoda</taxon>
        <taxon>Chromadorea</taxon>
        <taxon>Rhabditida</taxon>
        <taxon>Tylenchina</taxon>
        <taxon>Panagrolaimomorpha</taxon>
        <taxon>Strongyloidoidea</taxon>
        <taxon>Steinernematidae</taxon>
        <taxon>Steinernema</taxon>
    </lineage>
</organism>
<evidence type="ECO:0000256" key="1">
    <source>
        <dbReference type="SAM" id="SignalP"/>
    </source>
</evidence>
<proteinExistence type="predicted"/>
<feature type="signal peptide" evidence="1">
    <location>
        <begin position="1"/>
        <end position="19"/>
    </location>
</feature>
<evidence type="ECO:0000313" key="2">
    <source>
        <dbReference type="EMBL" id="KAK0410743.1"/>
    </source>
</evidence>
<comment type="caution">
    <text evidence="2">The sequence shown here is derived from an EMBL/GenBank/DDBJ whole genome shotgun (WGS) entry which is preliminary data.</text>
</comment>
<dbReference type="EMBL" id="JAUCMV010000003">
    <property type="protein sequence ID" value="KAK0410743.1"/>
    <property type="molecule type" value="Genomic_DNA"/>
</dbReference>
<evidence type="ECO:0000313" key="3">
    <source>
        <dbReference type="Proteomes" id="UP001175271"/>
    </source>
</evidence>
<accession>A0AA39HTQ2</accession>
<keyword evidence="3" id="KW-1185">Reference proteome</keyword>
<gene>
    <name evidence="2" type="ORF">QR680_005301</name>
</gene>
<dbReference type="AlphaFoldDB" id="A0AA39HTQ2"/>
<reference evidence="2" key="1">
    <citation type="submission" date="2023-06" db="EMBL/GenBank/DDBJ databases">
        <title>Genomic analysis of the entomopathogenic nematode Steinernema hermaphroditum.</title>
        <authorList>
            <person name="Schwarz E.M."/>
            <person name="Heppert J.K."/>
            <person name="Baniya A."/>
            <person name="Schwartz H.T."/>
            <person name="Tan C.-H."/>
            <person name="Antoshechkin I."/>
            <person name="Sternberg P.W."/>
            <person name="Goodrich-Blair H."/>
            <person name="Dillman A.R."/>
        </authorList>
    </citation>
    <scope>NUCLEOTIDE SEQUENCE</scope>
    <source>
        <strain evidence="2">PS9179</strain>
        <tissue evidence="2">Whole animal</tissue>
    </source>
</reference>